<sequence length="101" mass="11556">MADPEALWQQSVSRRDLALRNQKILDDMKGTIRDMRAKASQGSPAHRVALERELIPIEKMLQQTQLQLLLTHADDEATRRLIRQSFQLAPPPESTRWNNGG</sequence>
<proteinExistence type="predicted"/>
<protein>
    <submittedName>
        <fullName evidence="1">Uncharacterized protein</fullName>
    </submittedName>
</protein>
<keyword evidence="2" id="KW-1185">Reference proteome</keyword>
<gene>
    <name evidence="1" type="ORF">DIC66_21335</name>
</gene>
<evidence type="ECO:0000313" key="2">
    <source>
        <dbReference type="Proteomes" id="UP000260665"/>
    </source>
</evidence>
<dbReference type="EMBL" id="QFZK01000028">
    <property type="protein sequence ID" value="RFO94880.1"/>
    <property type="molecule type" value="Genomic_DNA"/>
</dbReference>
<evidence type="ECO:0000313" key="1">
    <source>
        <dbReference type="EMBL" id="RFO94880.1"/>
    </source>
</evidence>
<dbReference type="AlphaFoldDB" id="A0A3E1R845"/>
<name>A0A3E1R845_9BURK</name>
<reference evidence="1 2" key="1">
    <citation type="submission" date="2018-05" db="EMBL/GenBank/DDBJ databases">
        <title>Rhodoferax soyangensis sp.nov., isolated from an oligotrophic freshwater lake.</title>
        <authorList>
            <person name="Park M."/>
        </authorList>
    </citation>
    <scope>NUCLEOTIDE SEQUENCE [LARGE SCALE GENOMIC DNA]</scope>
    <source>
        <strain evidence="1 2">IMCC26218</strain>
    </source>
</reference>
<accession>A0A3E1R845</accession>
<dbReference type="Proteomes" id="UP000260665">
    <property type="component" value="Unassembled WGS sequence"/>
</dbReference>
<comment type="caution">
    <text evidence="1">The sequence shown here is derived from an EMBL/GenBank/DDBJ whole genome shotgun (WGS) entry which is preliminary data.</text>
</comment>
<organism evidence="1 2">
    <name type="scientific">Rhodoferax lacus</name>
    <dbReference type="NCBI Taxonomy" id="2184758"/>
    <lineage>
        <taxon>Bacteria</taxon>
        <taxon>Pseudomonadati</taxon>
        <taxon>Pseudomonadota</taxon>
        <taxon>Betaproteobacteria</taxon>
        <taxon>Burkholderiales</taxon>
        <taxon>Comamonadaceae</taxon>
        <taxon>Rhodoferax</taxon>
    </lineage>
</organism>